<keyword evidence="2" id="KW-0677">Repeat</keyword>
<dbReference type="InParanoid" id="H2Y690"/>
<dbReference type="OMA" id="FESTHNK"/>
<feature type="domain" description="Chromo" evidence="5">
    <location>
        <begin position="81"/>
        <end position="139"/>
    </location>
</feature>
<dbReference type="GeneTree" id="ENSGT00940000158801"/>
<dbReference type="PROSITE" id="PS50013">
    <property type="entry name" value="CHROMO_2"/>
    <property type="match status" value="1"/>
</dbReference>
<comment type="subcellular location">
    <subcellularLocation>
        <location evidence="1">Nucleus</location>
    </subcellularLocation>
</comment>
<dbReference type="InterPro" id="IPR051219">
    <property type="entry name" value="Heterochromatin_chromo-domain"/>
</dbReference>
<evidence type="ECO:0000313" key="6">
    <source>
        <dbReference type="Ensembl" id="ENSCSAVP00000000838.1"/>
    </source>
</evidence>
<dbReference type="HOGENOM" id="CLU_045874_1_0_1"/>
<dbReference type="SMART" id="SM00300">
    <property type="entry name" value="ChSh"/>
    <property type="match status" value="1"/>
</dbReference>
<evidence type="ECO:0000256" key="4">
    <source>
        <dbReference type="SAM" id="MobiDB-lite"/>
    </source>
</evidence>
<proteinExistence type="predicted"/>
<dbReference type="FunFam" id="2.40.50.40:FF:000031">
    <property type="entry name" value="Heterochromatin protein 1"/>
    <property type="match status" value="1"/>
</dbReference>
<name>H2Y690_CIOSA</name>
<feature type="region of interest" description="Disordered" evidence="4">
    <location>
        <begin position="29"/>
        <end position="54"/>
    </location>
</feature>
<evidence type="ECO:0000313" key="7">
    <source>
        <dbReference type="Proteomes" id="UP000007875"/>
    </source>
</evidence>
<dbReference type="SUPFAM" id="SSF54160">
    <property type="entry name" value="Chromo domain-like"/>
    <property type="match status" value="1"/>
</dbReference>
<accession>H2Y690</accession>
<evidence type="ECO:0000256" key="1">
    <source>
        <dbReference type="ARBA" id="ARBA00004123"/>
    </source>
</evidence>
<dbReference type="InterPro" id="IPR008251">
    <property type="entry name" value="Chromo_shadow_dom"/>
</dbReference>
<protein>
    <recommendedName>
        <fullName evidence="5">Chromo domain-containing protein</fullName>
    </recommendedName>
</protein>
<dbReference type="GO" id="GO:0005634">
    <property type="term" value="C:nucleus"/>
    <property type="evidence" value="ECO:0007669"/>
    <property type="project" value="UniProtKB-SubCell"/>
</dbReference>
<organism evidence="6 7">
    <name type="scientific">Ciona savignyi</name>
    <name type="common">Pacific transparent sea squirt</name>
    <dbReference type="NCBI Taxonomy" id="51511"/>
    <lineage>
        <taxon>Eukaryota</taxon>
        <taxon>Metazoa</taxon>
        <taxon>Chordata</taxon>
        <taxon>Tunicata</taxon>
        <taxon>Ascidiacea</taxon>
        <taxon>Phlebobranchia</taxon>
        <taxon>Cionidae</taxon>
        <taxon>Ciona</taxon>
    </lineage>
</organism>
<evidence type="ECO:0000256" key="2">
    <source>
        <dbReference type="ARBA" id="ARBA00022737"/>
    </source>
</evidence>
<evidence type="ECO:0000256" key="3">
    <source>
        <dbReference type="ARBA" id="ARBA00023242"/>
    </source>
</evidence>
<evidence type="ECO:0000259" key="5">
    <source>
        <dbReference type="PROSITE" id="PS50013"/>
    </source>
</evidence>
<reference evidence="6" key="2">
    <citation type="submission" date="2025-08" db="UniProtKB">
        <authorList>
            <consortium name="Ensembl"/>
        </authorList>
    </citation>
    <scope>IDENTIFICATION</scope>
</reference>
<feature type="compositionally biased region" description="Basic and acidic residues" evidence="4">
    <location>
        <begin position="36"/>
        <end position="54"/>
    </location>
</feature>
<reference evidence="7" key="1">
    <citation type="submission" date="2003-08" db="EMBL/GenBank/DDBJ databases">
        <authorList>
            <person name="Birren B."/>
            <person name="Nusbaum C."/>
            <person name="Abebe A."/>
            <person name="Abouelleil A."/>
            <person name="Adekoya E."/>
            <person name="Ait-zahra M."/>
            <person name="Allen N."/>
            <person name="Allen T."/>
            <person name="An P."/>
            <person name="Anderson M."/>
            <person name="Anderson S."/>
            <person name="Arachchi H."/>
            <person name="Armbruster J."/>
            <person name="Bachantsang P."/>
            <person name="Baldwin J."/>
            <person name="Barry A."/>
            <person name="Bayul T."/>
            <person name="Blitshsteyn B."/>
            <person name="Bloom T."/>
            <person name="Blye J."/>
            <person name="Boguslavskiy L."/>
            <person name="Borowsky M."/>
            <person name="Boukhgalter B."/>
            <person name="Brunache A."/>
            <person name="Butler J."/>
            <person name="Calixte N."/>
            <person name="Calvo S."/>
            <person name="Camarata J."/>
            <person name="Campo K."/>
            <person name="Chang J."/>
            <person name="Cheshatsang Y."/>
            <person name="Citroen M."/>
            <person name="Collymore A."/>
            <person name="Considine T."/>
            <person name="Cook A."/>
            <person name="Cooke P."/>
            <person name="Corum B."/>
            <person name="Cuomo C."/>
            <person name="David R."/>
            <person name="Dawoe T."/>
            <person name="Degray S."/>
            <person name="Dodge S."/>
            <person name="Dooley K."/>
            <person name="Dorje P."/>
            <person name="Dorjee K."/>
            <person name="Dorris L."/>
            <person name="Duffey N."/>
            <person name="Dupes A."/>
            <person name="Elkins T."/>
            <person name="Engels R."/>
            <person name="Erickson J."/>
            <person name="Farina A."/>
            <person name="Faro S."/>
            <person name="Ferreira P."/>
            <person name="Fischer H."/>
            <person name="Fitzgerald M."/>
            <person name="Foley K."/>
            <person name="Gage D."/>
            <person name="Galagan J."/>
            <person name="Gearin G."/>
            <person name="Gnerre S."/>
            <person name="Gnirke A."/>
            <person name="Goyette A."/>
            <person name="Graham J."/>
            <person name="Grandbois E."/>
            <person name="Gyaltsen K."/>
            <person name="Hafez N."/>
            <person name="Hagopian D."/>
            <person name="Hagos B."/>
            <person name="Hall J."/>
            <person name="Hatcher B."/>
            <person name="Heller A."/>
            <person name="Higgins H."/>
            <person name="Honan T."/>
            <person name="Horn A."/>
            <person name="Houde N."/>
            <person name="Hughes L."/>
            <person name="Hulme W."/>
            <person name="Husby E."/>
            <person name="Iliev I."/>
            <person name="Jaffe D."/>
            <person name="Jones C."/>
            <person name="Kamal M."/>
            <person name="Kamat A."/>
            <person name="Kamvysselis M."/>
            <person name="Karlsson E."/>
            <person name="Kells C."/>
            <person name="Kieu A."/>
            <person name="Kisner P."/>
            <person name="Kodira C."/>
            <person name="Kulbokas E."/>
            <person name="Labutti K."/>
            <person name="Lama D."/>
            <person name="Landers T."/>
            <person name="Leger J."/>
            <person name="Levine S."/>
            <person name="Lewis D."/>
            <person name="Lewis T."/>
            <person name="Lindblad-toh K."/>
            <person name="Liu X."/>
            <person name="Lokyitsang T."/>
            <person name="Lokyitsang Y."/>
            <person name="Lucien O."/>
            <person name="Lui A."/>
            <person name="Ma L.J."/>
            <person name="Mabbitt R."/>
            <person name="Macdonald J."/>
            <person name="Maclean C."/>
            <person name="Major J."/>
            <person name="Manning J."/>
            <person name="Marabella R."/>
            <person name="Maru K."/>
            <person name="Matthews C."/>
            <person name="Mauceli E."/>
            <person name="Mccarthy M."/>
            <person name="Mcdonough S."/>
            <person name="Mcghee T."/>
            <person name="Meldrim J."/>
            <person name="Meneus L."/>
            <person name="Mesirov J."/>
            <person name="Mihalev A."/>
            <person name="Mihova T."/>
            <person name="Mikkelsen T."/>
            <person name="Mlenga V."/>
            <person name="Moru K."/>
            <person name="Mozes J."/>
            <person name="Mulrain L."/>
            <person name="Munson G."/>
            <person name="Naylor J."/>
            <person name="Newes C."/>
            <person name="Nguyen C."/>
            <person name="Nguyen N."/>
            <person name="Nguyen T."/>
            <person name="Nicol R."/>
            <person name="Nielsen C."/>
            <person name="Nizzari M."/>
            <person name="Norbu C."/>
            <person name="Norbu N."/>
            <person name="O'donnell P."/>
            <person name="Okoawo O."/>
            <person name="O'leary S."/>
            <person name="Omotosho B."/>
            <person name="O'neill K."/>
            <person name="Osman S."/>
            <person name="Parker S."/>
            <person name="Perrin D."/>
            <person name="Phunkhang P."/>
            <person name="Piqani B."/>
            <person name="Purcell S."/>
            <person name="Rachupka T."/>
            <person name="Ramasamy U."/>
            <person name="Rameau R."/>
            <person name="Ray V."/>
            <person name="Raymond C."/>
            <person name="Retta R."/>
            <person name="Richardson S."/>
            <person name="Rise C."/>
            <person name="Rodriguez J."/>
            <person name="Rogers J."/>
            <person name="Rogov P."/>
            <person name="Rutman M."/>
            <person name="Schupbach R."/>
            <person name="Seaman C."/>
            <person name="Settipalli S."/>
            <person name="Sharpe T."/>
            <person name="Sheridan J."/>
            <person name="Sherpa N."/>
            <person name="Shi J."/>
            <person name="Smirnov S."/>
            <person name="Smith C."/>
            <person name="Sougnez C."/>
            <person name="Spencer B."/>
            <person name="Stalker J."/>
            <person name="Stange-thomann N."/>
            <person name="Stavropoulos S."/>
            <person name="Stetson K."/>
            <person name="Stone C."/>
            <person name="Stone S."/>
            <person name="Stubbs M."/>
            <person name="Talamas J."/>
            <person name="Tchuinga P."/>
            <person name="Tenzing P."/>
            <person name="Tesfaye S."/>
            <person name="Theodore J."/>
            <person name="Thoulutsang Y."/>
            <person name="Topham K."/>
            <person name="Towey S."/>
            <person name="Tsamla T."/>
            <person name="Tsomo N."/>
            <person name="Vallee D."/>
            <person name="Vassiliev H."/>
            <person name="Venkataraman V."/>
            <person name="Vinson J."/>
            <person name="Vo A."/>
            <person name="Wade C."/>
            <person name="Wang S."/>
            <person name="Wangchuk T."/>
            <person name="Wangdi T."/>
            <person name="Whittaker C."/>
            <person name="Wilkinson J."/>
            <person name="Wu Y."/>
            <person name="Wyman D."/>
            <person name="Yadav S."/>
            <person name="Yang S."/>
            <person name="Yang X."/>
            <person name="Yeager S."/>
            <person name="Yee E."/>
            <person name="Young G."/>
            <person name="Zainoun J."/>
            <person name="Zembeck L."/>
            <person name="Zimmer A."/>
            <person name="Zody M."/>
            <person name="Lander E."/>
        </authorList>
    </citation>
    <scope>NUCLEOTIDE SEQUENCE [LARGE SCALE GENOMIC DNA]</scope>
</reference>
<dbReference type="PANTHER" id="PTHR22812">
    <property type="entry name" value="CHROMOBOX PROTEIN"/>
    <property type="match status" value="1"/>
</dbReference>
<dbReference type="eggNOG" id="KOG1911">
    <property type="taxonomic scope" value="Eukaryota"/>
</dbReference>
<dbReference type="Pfam" id="PF01393">
    <property type="entry name" value="Chromo_shadow"/>
    <property type="match status" value="1"/>
</dbReference>
<dbReference type="Proteomes" id="UP000007875">
    <property type="component" value="Unassembled WGS sequence"/>
</dbReference>
<dbReference type="InterPro" id="IPR000953">
    <property type="entry name" value="Chromo/chromo_shadow_dom"/>
</dbReference>
<reference evidence="6" key="3">
    <citation type="submission" date="2025-09" db="UniProtKB">
        <authorList>
            <consortium name="Ensembl"/>
        </authorList>
    </citation>
    <scope>IDENTIFICATION</scope>
</reference>
<dbReference type="STRING" id="51511.ENSCSAVP00000000838"/>
<keyword evidence="3" id="KW-0539">Nucleus</keyword>
<sequence length="143" mass="16613">MERIFRVWTILGNRMKTWNVPDLISQFESTHNKKTSVKEKEKDPMKEEKKRKLPETKDFKEVVKKSKTADELRPKGFSRGLKPEKIIGATDSGGQLTFLIKWVGSDEADLVSSEDANIKCPQVVIKFYEERLTWHQSTNDDQN</sequence>
<dbReference type="InterPro" id="IPR016197">
    <property type="entry name" value="Chromo-like_dom_sf"/>
</dbReference>
<dbReference type="Gene3D" id="2.40.50.40">
    <property type="match status" value="1"/>
</dbReference>
<dbReference type="Ensembl" id="ENSCSAVT00000000847.1">
    <property type="protein sequence ID" value="ENSCSAVP00000000838.1"/>
    <property type="gene ID" value="ENSCSAVG00000000476.1"/>
</dbReference>
<dbReference type="AlphaFoldDB" id="H2Y690"/>
<dbReference type="FunCoup" id="H2Y690">
    <property type="interactions" value="184"/>
</dbReference>
<keyword evidence="7" id="KW-1185">Reference proteome</keyword>